<name>A0ABP7U5G5_9SPHN</name>
<evidence type="ECO:0000313" key="4">
    <source>
        <dbReference type="Proteomes" id="UP001424459"/>
    </source>
</evidence>
<keyword evidence="2" id="KW-0472">Membrane</keyword>
<reference evidence="4" key="1">
    <citation type="journal article" date="2019" name="Int. J. Syst. Evol. Microbiol.">
        <title>The Global Catalogue of Microorganisms (GCM) 10K type strain sequencing project: providing services to taxonomists for standard genome sequencing and annotation.</title>
        <authorList>
            <consortium name="The Broad Institute Genomics Platform"/>
            <consortium name="The Broad Institute Genome Sequencing Center for Infectious Disease"/>
            <person name="Wu L."/>
            <person name="Ma J."/>
        </authorList>
    </citation>
    <scope>NUCLEOTIDE SEQUENCE [LARGE SCALE GENOMIC DNA]</scope>
    <source>
        <strain evidence="4">JCM 17564</strain>
    </source>
</reference>
<gene>
    <name evidence="3" type="ORF">GCM10022281_16030</name>
</gene>
<sequence length="67" mass="7687">MNLSDYLAANNMFILIAGFLVVLVAFLWFLRKPGNRHPMEGERGRQLDEERARGNAQDTTDVPPTRR</sequence>
<keyword evidence="4" id="KW-1185">Reference proteome</keyword>
<dbReference type="Proteomes" id="UP001424459">
    <property type="component" value="Unassembled WGS sequence"/>
</dbReference>
<proteinExistence type="predicted"/>
<dbReference type="EMBL" id="BAABBR010000001">
    <property type="protein sequence ID" value="GAA4036295.1"/>
    <property type="molecule type" value="Genomic_DNA"/>
</dbReference>
<protein>
    <recommendedName>
        <fullName evidence="5">Cbb3-type cytochrome c oxidase subunit 3</fullName>
    </recommendedName>
</protein>
<feature type="compositionally biased region" description="Polar residues" evidence="1">
    <location>
        <begin position="56"/>
        <end position="67"/>
    </location>
</feature>
<organism evidence="3 4">
    <name type="scientific">Sphingomonas rosea</name>
    <dbReference type="NCBI Taxonomy" id="335605"/>
    <lineage>
        <taxon>Bacteria</taxon>
        <taxon>Pseudomonadati</taxon>
        <taxon>Pseudomonadota</taxon>
        <taxon>Alphaproteobacteria</taxon>
        <taxon>Sphingomonadales</taxon>
        <taxon>Sphingomonadaceae</taxon>
        <taxon>Sphingomonas</taxon>
    </lineage>
</organism>
<accession>A0ABP7U5G5</accession>
<evidence type="ECO:0000313" key="3">
    <source>
        <dbReference type="EMBL" id="GAA4036295.1"/>
    </source>
</evidence>
<feature type="transmembrane region" description="Helical" evidence="2">
    <location>
        <begin position="12"/>
        <end position="30"/>
    </location>
</feature>
<keyword evidence="2" id="KW-0812">Transmembrane</keyword>
<feature type="compositionally biased region" description="Basic and acidic residues" evidence="1">
    <location>
        <begin position="37"/>
        <end position="53"/>
    </location>
</feature>
<evidence type="ECO:0000256" key="1">
    <source>
        <dbReference type="SAM" id="MobiDB-lite"/>
    </source>
</evidence>
<comment type="caution">
    <text evidence="3">The sequence shown here is derived from an EMBL/GenBank/DDBJ whole genome shotgun (WGS) entry which is preliminary data.</text>
</comment>
<dbReference type="RefSeq" id="WP_344696516.1">
    <property type="nucleotide sequence ID" value="NZ_BAABBR010000001.1"/>
</dbReference>
<evidence type="ECO:0000256" key="2">
    <source>
        <dbReference type="SAM" id="Phobius"/>
    </source>
</evidence>
<keyword evidence="2" id="KW-1133">Transmembrane helix</keyword>
<feature type="region of interest" description="Disordered" evidence="1">
    <location>
        <begin position="34"/>
        <end position="67"/>
    </location>
</feature>
<evidence type="ECO:0008006" key="5">
    <source>
        <dbReference type="Google" id="ProtNLM"/>
    </source>
</evidence>